<feature type="non-terminal residue" evidence="1">
    <location>
        <position position="320"/>
    </location>
</feature>
<evidence type="ECO:0000313" key="1">
    <source>
        <dbReference type="EMBL" id="SVB42954.1"/>
    </source>
</evidence>
<gene>
    <name evidence="1" type="ORF">METZ01_LOCUS195808</name>
</gene>
<dbReference type="EMBL" id="UINC01041543">
    <property type="protein sequence ID" value="SVB42954.1"/>
    <property type="molecule type" value="Genomic_DNA"/>
</dbReference>
<reference evidence="1" key="1">
    <citation type="submission" date="2018-05" db="EMBL/GenBank/DDBJ databases">
        <authorList>
            <person name="Lanie J.A."/>
            <person name="Ng W.-L."/>
            <person name="Kazmierczak K.M."/>
            <person name="Andrzejewski T.M."/>
            <person name="Davidsen T.M."/>
            <person name="Wayne K.J."/>
            <person name="Tettelin H."/>
            <person name="Glass J.I."/>
            <person name="Rusch D."/>
            <person name="Podicherti R."/>
            <person name="Tsui H.-C.T."/>
            <person name="Winkler M.E."/>
        </authorList>
    </citation>
    <scope>NUCLEOTIDE SEQUENCE</scope>
</reference>
<proteinExistence type="predicted"/>
<organism evidence="1">
    <name type="scientific">marine metagenome</name>
    <dbReference type="NCBI Taxonomy" id="408172"/>
    <lineage>
        <taxon>unclassified sequences</taxon>
        <taxon>metagenomes</taxon>
        <taxon>ecological metagenomes</taxon>
    </lineage>
</organism>
<protein>
    <recommendedName>
        <fullName evidence="2">Photosynthesis system II assembly factor Ycf48/Hcf136-like domain-containing protein</fullName>
    </recommendedName>
</protein>
<dbReference type="AlphaFoldDB" id="A0A382DYI3"/>
<evidence type="ECO:0008006" key="2">
    <source>
        <dbReference type="Google" id="ProtNLM"/>
    </source>
</evidence>
<feature type="non-terminal residue" evidence="1">
    <location>
        <position position="1"/>
    </location>
</feature>
<name>A0A382DYI3_9ZZZZ</name>
<accession>A0A382DYI3</accession>
<sequence>VVPGTFLARAEEDTTLPGLQSNIVVEIRAQGDSLIWLGTGKGLSVQKDSLDKRNVTRTFQTSKNITAGETGQLLPEGGISAVGVAGKDTLLVSVATTIDEEIAGGGLALSINSRDPTTARWSYFDQPKDSSGDSTLSWGGVTLSALPVTVPQNNVTYDIAIGKRYYWTASWAGGLRRLNKSNVLNGWKRVPLPDDNRTDFLCGQQYDGYQLNPRDPPQGNHNHKAFSVMTYGDTVWVGTANGINRGILDDSGCLDWKNYSFPISSISGNWVIAIEKQEWKGRRTIWAVTRAADQAGEENGISFTQNDGETWQTVALLKGE</sequence>